<keyword evidence="7" id="KW-1185">Reference proteome</keyword>
<organism evidence="6 7">
    <name type="scientific">Catenulispora yoronensis</name>
    <dbReference type="NCBI Taxonomy" id="450799"/>
    <lineage>
        <taxon>Bacteria</taxon>
        <taxon>Bacillati</taxon>
        <taxon>Actinomycetota</taxon>
        <taxon>Actinomycetes</taxon>
        <taxon>Catenulisporales</taxon>
        <taxon>Catenulisporaceae</taxon>
        <taxon>Catenulispora</taxon>
    </lineage>
</organism>
<evidence type="ECO:0000256" key="1">
    <source>
        <dbReference type="ARBA" id="ARBA00022512"/>
    </source>
</evidence>
<dbReference type="InterPro" id="IPR005528">
    <property type="entry name" value="ChpA-H"/>
</dbReference>
<feature type="chain" id="PRO_5045670904" description="Chaplin domain-containing protein" evidence="4">
    <location>
        <begin position="26"/>
        <end position="79"/>
    </location>
</feature>
<evidence type="ECO:0000313" key="6">
    <source>
        <dbReference type="EMBL" id="GAA2047316.1"/>
    </source>
</evidence>
<dbReference type="Proteomes" id="UP001500751">
    <property type="component" value="Unassembled WGS sequence"/>
</dbReference>
<accession>A0ABP5GLV9</accession>
<keyword evidence="3" id="KW-0034">Amyloid</keyword>
<sequence>MIVRRIAALALTAASVFGAAATASADNGAGAVGYAVGSPGLLSGNVIQIPINIPFNLCGNTISVLGAFDDAFGNVCFNG</sequence>
<evidence type="ECO:0000256" key="2">
    <source>
        <dbReference type="ARBA" id="ARBA00022889"/>
    </source>
</evidence>
<name>A0ABP5GLV9_9ACTN</name>
<protein>
    <recommendedName>
        <fullName evidence="5">Chaplin domain-containing protein</fullName>
    </recommendedName>
</protein>
<gene>
    <name evidence="6" type="ORF">GCM10009839_60430</name>
</gene>
<keyword evidence="1" id="KW-0964">Secreted</keyword>
<proteinExistence type="predicted"/>
<comment type="caution">
    <text evidence="6">The sequence shown here is derived from an EMBL/GenBank/DDBJ whole genome shotgun (WGS) entry which is preliminary data.</text>
</comment>
<evidence type="ECO:0000256" key="4">
    <source>
        <dbReference type="SAM" id="SignalP"/>
    </source>
</evidence>
<dbReference type="Pfam" id="PF03777">
    <property type="entry name" value="ChpA-C"/>
    <property type="match status" value="1"/>
</dbReference>
<evidence type="ECO:0000256" key="3">
    <source>
        <dbReference type="ARBA" id="ARBA00023087"/>
    </source>
</evidence>
<feature type="domain" description="Chaplin" evidence="5">
    <location>
        <begin position="38"/>
        <end position="78"/>
    </location>
</feature>
<dbReference type="EMBL" id="BAAAQN010000043">
    <property type="protein sequence ID" value="GAA2047316.1"/>
    <property type="molecule type" value="Genomic_DNA"/>
</dbReference>
<reference evidence="7" key="1">
    <citation type="journal article" date="2019" name="Int. J. Syst. Evol. Microbiol.">
        <title>The Global Catalogue of Microorganisms (GCM) 10K type strain sequencing project: providing services to taxonomists for standard genome sequencing and annotation.</title>
        <authorList>
            <consortium name="The Broad Institute Genomics Platform"/>
            <consortium name="The Broad Institute Genome Sequencing Center for Infectious Disease"/>
            <person name="Wu L."/>
            <person name="Ma J."/>
        </authorList>
    </citation>
    <scope>NUCLEOTIDE SEQUENCE [LARGE SCALE GENOMIC DNA]</scope>
    <source>
        <strain evidence="7">JCM 16014</strain>
    </source>
</reference>
<dbReference type="PROSITE" id="PS51884">
    <property type="entry name" value="CHAPLIN"/>
    <property type="match status" value="1"/>
</dbReference>
<evidence type="ECO:0000313" key="7">
    <source>
        <dbReference type="Proteomes" id="UP001500751"/>
    </source>
</evidence>
<keyword evidence="2" id="KW-0130">Cell adhesion</keyword>
<dbReference type="RefSeq" id="WP_344669075.1">
    <property type="nucleotide sequence ID" value="NZ_BAAAQN010000043.1"/>
</dbReference>
<keyword evidence="4" id="KW-0732">Signal</keyword>
<keyword evidence="1" id="KW-0134">Cell wall</keyword>
<feature type="signal peptide" evidence="4">
    <location>
        <begin position="1"/>
        <end position="25"/>
    </location>
</feature>
<evidence type="ECO:0000259" key="5">
    <source>
        <dbReference type="PROSITE" id="PS51884"/>
    </source>
</evidence>